<evidence type="ECO:0000313" key="4">
    <source>
        <dbReference type="Proteomes" id="UP001342826"/>
    </source>
</evidence>
<keyword evidence="2" id="KW-0812">Transmembrane</keyword>
<evidence type="ECO:0000313" key="3">
    <source>
        <dbReference type="EMBL" id="MED4403921.1"/>
    </source>
</evidence>
<feature type="coiled-coil region" evidence="1">
    <location>
        <begin position="70"/>
        <end position="97"/>
    </location>
</feature>
<name>A0ABU6P3Q8_9BACI</name>
<dbReference type="InterPro" id="IPR018770">
    <property type="entry name" value="ChloroindolylP_hydrolase"/>
</dbReference>
<comment type="caution">
    <text evidence="3">The sequence shown here is derived from an EMBL/GenBank/DDBJ whole genome shotgun (WGS) entry which is preliminary data.</text>
</comment>
<keyword evidence="1" id="KW-0175">Coiled coil</keyword>
<dbReference type="Pfam" id="PF10112">
    <property type="entry name" value="Halogen_Hydrol"/>
    <property type="match status" value="1"/>
</dbReference>
<keyword evidence="4" id="KW-1185">Reference proteome</keyword>
<feature type="transmembrane region" description="Helical" evidence="2">
    <location>
        <begin position="12"/>
        <end position="33"/>
    </location>
</feature>
<evidence type="ECO:0000256" key="2">
    <source>
        <dbReference type="SAM" id="Phobius"/>
    </source>
</evidence>
<gene>
    <name evidence="3" type="ORF">P9271_21715</name>
</gene>
<proteinExistence type="predicted"/>
<dbReference type="EMBL" id="JARTFS010000020">
    <property type="protein sequence ID" value="MED4403921.1"/>
    <property type="molecule type" value="Genomic_DNA"/>
</dbReference>
<dbReference type="RefSeq" id="WP_328015905.1">
    <property type="nucleotide sequence ID" value="NZ_JARTFS010000020.1"/>
</dbReference>
<accession>A0ABU6P3Q8</accession>
<keyword evidence="2" id="KW-0472">Membrane</keyword>
<feature type="transmembrane region" description="Helical" evidence="2">
    <location>
        <begin position="39"/>
        <end position="60"/>
    </location>
</feature>
<keyword evidence="2" id="KW-1133">Transmembrane helix</keyword>
<protein>
    <submittedName>
        <fullName evidence="3">5-bromo-4-chloroindolyl phosphate hydrolysis family protein</fullName>
    </submittedName>
</protein>
<organism evidence="3 4">
    <name type="scientific">Metabacillus fastidiosus</name>
    <dbReference type="NCBI Taxonomy" id="1458"/>
    <lineage>
        <taxon>Bacteria</taxon>
        <taxon>Bacillati</taxon>
        <taxon>Bacillota</taxon>
        <taxon>Bacilli</taxon>
        <taxon>Bacillales</taxon>
        <taxon>Bacillaceae</taxon>
        <taxon>Metabacillus</taxon>
    </lineage>
</organism>
<evidence type="ECO:0000256" key="1">
    <source>
        <dbReference type="SAM" id="Coils"/>
    </source>
</evidence>
<sequence length="206" mass="23474">MNQFLNFLTKTSVSAVSTVSVWSVSVFAIGQPLLLSSLFAVGGGIAAYSTTSFITTNLFLKRHGLSRKEYKYIQKNLEEANKKIKRLRKSLISIRNIASIKQNIELLRIVNKIYSITKTEPRRFYLAEEFYYSHLDSLVELSEKHAFLSAQPKKSKEMADSLTETRETISTLAQSVEKDLYDVLAKDIDHLNFELDVAKLTIDKKK</sequence>
<dbReference type="Proteomes" id="UP001342826">
    <property type="component" value="Unassembled WGS sequence"/>
</dbReference>
<reference evidence="3 4" key="1">
    <citation type="submission" date="2023-03" db="EMBL/GenBank/DDBJ databases">
        <title>Bacillus Genome Sequencing.</title>
        <authorList>
            <person name="Dunlap C."/>
        </authorList>
    </citation>
    <scope>NUCLEOTIDE SEQUENCE [LARGE SCALE GENOMIC DNA]</scope>
    <source>
        <strain evidence="3 4">NRS-1717</strain>
    </source>
</reference>